<organism evidence="2 3">
    <name type="scientific">Pleurodeles waltl</name>
    <name type="common">Iberian ribbed newt</name>
    <dbReference type="NCBI Taxonomy" id="8319"/>
    <lineage>
        <taxon>Eukaryota</taxon>
        <taxon>Metazoa</taxon>
        <taxon>Chordata</taxon>
        <taxon>Craniata</taxon>
        <taxon>Vertebrata</taxon>
        <taxon>Euteleostomi</taxon>
        <taxon>Amphibia</taxon>
        <taxon>Batrachia</taxon>
        <taxon>Caudata</taxon>
        <taxon>Salamandroidea</taxon>
        <taxon>Salamandridae</taxon>
        <taxon>Pleurodelinae</taxon>
        <taxon>Pleurodeles</taxon>
    </lineage>
</organism>
<gene>
    <name evidence="2" type="ORF">NDU88_004061</name>
</gene>
<proteinExistence type="predicted"/>
<dbReference type="AlphaFoldDB" id="A0AAV7LN96"/>
<evidence type="ECO:0000313" key="2">
    <source>
        <dbReference type="EMBL" id="KAJ1090933.1"/>
    </source>
</evidence>
<keyword evidence="3" id="KW-1185">Reference proteome</keyword>
<feature type="region of interest" description="Disordered" evidence="1">
    <location>
        <begin position="54"/>
        <end position="103"/>
    </location>
</feature>
<accession>A0AAV7LN96</accession>
<evidence type="ECO:0000313" key="3">
    <source>
        <dbReference type="Proteomes" id="UP001066276"/>
    </source>
</evidence>
<feature type="region of interest" description="Disordered" evidence="1">
    <location>
        <begin position="121"/>
        <end position="163"/>
    </location>
</feature>
<sequence>MIQASEDSNLFLVSHQPPRRQLHPLRTLKYSQRVQRYQAKRLLQMVQQSCAELNTQDPLPTPHHQRLQVSDPTGTATKEEPPPDAVLATNDRSTTQAPSTPLHSSLLQSLNQAGPACLRDQTSTARQHEKPSHQPLQRWPPTANLQFHGSHCQPPKAPGDLLGKVRPAIQSVGSAGPV</sequence>
<dbReference type="EMBL" id="JANPWB010000015">
    <property type="protein sequence ID" value="KAJ1090933.1"/>
    <property type="molecule type" value="Genomic_DNA"/>
</dbReference>
<feature type="compositionally biased region" description="Polar residues" evidence="1">
    <location>
        <begin position="67"/>
        <end position="76"/>
    </location>
</feature>
<evidence type="ECO:0000256" key="1">
    <source>
        <dbReference type="SAM" id="MobiDB-lite"/>
    </source>
</evidence>
<reference evidence="2" key="1">
    <citation type="journal article" date="2022" name="bioRxiv">
        <title>Sequencing and chromosome-scale assembly of the giantPleurodeles waltlgenome.</title>
        <authorList>
            <person name="Brown T."/>
            <person name="Elewa A."/>
            <person name="Iarovenko S."/>
            <person name="Subramanian E."/>
            <person name="Araus A.J."/>
            <person name="Petzold A."/>
            <person name="Susuki M."/>
            <person name="Suzuki K.-i.T."/>
            <person name="Hayashi T."/>
            <person name="Toyoda A."/>
            <person name="Oliveira C."/>
            <person name="Osipova E."/>
            <person name="Leigh N.D."/>
            <person name="Simon A."/>
            <person name="Yun M.H."/>
        </authorList>
    </citation>
    <scope>NUCLEOTIDE SEQUENCE</scope>
    <source>
        <strain evidence="2">20211129_DDA</strain>
        <tissue evidence="2">Liver</tissue>
    </source>
</reference>
<dbReference type="Proteomes" id="UP001066276">
    <property type="component" value="Chromosome 11"/>
</dbReference>
<feature type="compositionally biased region" description="Polar residues" evidence="1">
    <location>
        <begin position="90"/>
        <end position="103"/>
    </location>
</feature>
<name>A0AAV7LN96_PLEWA</name>
<protein>
    <submittedName>
        <fullName evidence="2">Uncharacterized protein</fullName>
    </submittedName>
</protein>
<comment type="caution">
    <text evidence="2">The sequence shown here is derived from an EMBL/GenBank/DDBJ whole genome shotgun (WGS) entry which is preliminary data.</text>
</comment>